<evidence type="ECO:0000259" key="10">
    <source>
        <dbReference type="PROSITE" id="PS51779"/>
    </source>
</evidence>
<dbReference type="PANTHER" id="PTHR35851:SF1">
    <property type="entry name" value="CELL DIVISION PROTEIN FTSQ"/>
    <property type="match status" value="1"/>
</dbReference>
<keyword evidence="2 9" id="KW-1003">Cell membrane</keyword>
<evidence type="ECO:0000256" key="2">
    <source>
        <dbReference type="ARBA" id="ARBA00022475"/>
    </source>
</evidence>
<dbReference type="PANTHER" id="PTHR35851">
    <property type="entry name" value="CELL DIVISION PROTEIN FTSQ"/>
    <property type="match status" value="1"/>
</dbReference>
<keyword evidence="12" id="KW-1185">Reference proteome</keyword>
<accession>A0ABT1BHJ1</accession>
<evidence type="ECO:0000256" key="6">
    <source>
        <dbReference type="ARBA" id="ARBA00022989"/>
    </source>
</evidence>
<comment type="similarity">
    <text evidence="9">Belongs to the FtsQ/DivIB family. FtsQ subfamily.</text>
</comment>
<gene>
    <name evidence="9" type="primary">ftsQ</name>
    <name evidence="11" type="ORF">M0L44_02945</name>
</gene>
<protein>
    <recommendedName>
        <fullName evidence="9">Cell division protein FtsQ</fullName>
    </recommendedName>
</protein>
<evidence type="ECO:0000313" key="12">
    <source>
        <dbReference type="Proteomes" id="UP001204851"/>
    </source>
</evidence>
<dbReference type="InterPro" id="IPR013685">
    <property type="entry name" value="POTRA_FtsQ_type"/>
</dbReference>
<comment type="caution">
    <text evidence="11">The sequence shown here is derived from an EMBL/GenBank/DDBJ whole genome shotgun (WGS) entry which is preliminary data.</text>
</comment>
<keyword evidence="7 9" id="KW-0472">Membrane</keyword>
<feature type="domain" description="POTRA" evidence="10">
    <location>
        <begin position="46"/>
        <end position="115"/>
    </location>
</feature>
<comment type="subunit">
    <text evidence="9">Part of a complex composed of FtsB, FtsL and FtsQ.</text>
</comment>
<dbReference type="Pfam" id="PF03799">
    <property type="entry name" value="FtsQ_DivIB_C"/>
    <property type="match status" value="1"/>
</dbReference>
<evidence type="ECO:0000256" key="5">
    <source>
        <dbReference type="ARBA" id="ARBA00022692"/>
    </source>
</evidence>
<keyword evidence="8 9" id="KW-0131">Cell cycle</keyword>
<dbReference type="Pfam" id="PF08478">
    <property type="entry name" value="POTRA_1"/>
    <property type="match status" value="1"/>
</dbReference>
<sequence>MNTATLSTPLPPDVRVTQFTTLVVAAAVGVLLLTAAAGWVARQPLFAFGGIRLEGDVSRNSAANIRANIASKLVGNFFTLDLQSARQVFESLPWVRHAVVHRVWPNRLEVTLEEHKPAAVWKGDEGNDRLVNTHGEVFEANVGDVDDDDLPEFSGDEASAPEMLAMYRRLNPVFAPLGLEVARLTLSGRGSWEAEMDNGAMVEIGRGSDEEVLARCARFVRTVTQAAARTPRGWTLADLRHTDGYALRLKGAAGAAAHPPITH</sequence>
<dbReference type="Gene3D" id="3.10.20.310">
    <property type="entry name" value="membrane protein fhac"/>
    <property type="match status" value="1"/>
</dbReference>
<dbReference type="PROSITE" id="PS51779">
    <property type="entry name" value="POTRA"/>
    <property type="match status" value="1"/>
</dbReference>
<dbReference type="RefSeq" id="WP_252768126.1">
    <property type="nucleotide sequence ID" value="NZ_JAMXMC010000002.1"/>
</dbReference>
<keyword evidence="4 9" id="KW-0132">Cell division</keyword>
<evidence type="ECO:0000256" key="7">
    <source>
        <dbReference type="ARBA" id="ARBA00023136"/>
    </source>
</evidence>
<reference evidence="11 12" key="1">
    <citation type="submission" date="2022-06" db="EMBL/GenBank/DDBJ databases">
        <title>Ideonella sp. NS12-5 Genome sequencing and assembly.</title>
        <authorList>
            <person name="Jung Y."/>
        </authorList>
    </citation>
    <scope>NUCLEOTIDE SEQUENCE [LARGE SCALE GENOMIC DNA]</scope>
    <source>
        <strain evidence="11 12">NS12-5</strain>
    </source>
</reference>
<feature type="transmembrane region" description="Helical" evidence="9">
    <location>
        <begin position="20"/>
        <end position="41"/>
    </location>
</feature>
<evidence type="ECO:0000256" key="1">
    <source>
        <dbReference type="ARBA" id="ARBA00004370"/>
    </source>
</evidence>
<dbReference type="Gene3D" id="3.40.50.11690">
    <property type="entry name" value="Cell division protein FtsQ/DivIB"/>
    <property type="match status" value="1"/>
</dbReference>
<name>A0ABT1BHJ1_9BURK</name>
<comment type="function">
    <text evidence="9">Essential cell division protein. May link together the upstream cell division proteins, which are predominantly cytoplasmic, with the downstream cell division proteins, which are predominantly periplasmic. May control correct divisome assembly.</text>
</comment>
<dbReference type="GO" id="GO:0051301">
    <property type="term" value="P:cell division"/>
    <property type="evidence" value="ECO:0007669"/>
    <property type="project" value="UniProtKB-KW"/>
</dbReference>
<evidence type="ECO:0000256" key="4">
    <source>
        <dbReference type="ARBA" id="ARBA00022618"/>
    </source>
</evidence>
<evidence type="ECO:0000313" key="11">
    <source>
        <dbReference type="EMBL" id="MCO5975680.1"/>
    </source>
</evidence>
<dbReference type="InterPro" id="IPR026579">
    <property type="entry name" value="FtsQ"/>
</dbReference>
<dbReference type="InterPro" id="IPR034746">
    <property type="entry name" value="POTRA"/>
</dbReference>
<evidence type="ECO:0000256" key="3">
    <source>
        <dbReference type="ARBA" id="ARBA00022519"/>
    </source>
</evidence>
<proteinExistence type="inferred from homology"/>
<comment type="subcellular location">
    <subcellularLocation>
        <location evidence="9">Cell inner membrane</location>
        <topology evidence="9">Single-pass type II membrane protein</topology>
    </subcellularLocation>
    <subcellularLocation>
        <location evidence="1">Membrane</location>
    </subcellularLocation>
    <text evidence="9">Localizes to the division septum.</text>
</comment>
<dbReference type="InterPro" id="IPR005548">
    <property type="entry name" value="Cell_div_FtsQ/DivIB_C"/>
</dbReference>
<dbReference type="HAMAP" id="MF_00911">
    <property type="entry name" value="FtsQ_subfam"/>
    <property type="match status" value="1"/>
</dbReference>
<dbReference type="Proteomes" id="UP001204851">
    <property type="component" value="Unassembled WGS sequence"/>
</dbReference>
<organism evidence="11 12">
    <name type="scientific">Ideonella oryzae</name>
    <dbReference type="NCBI Taxonomy" id="2937441"/>
    <lineage>
        <taxon>Bacteria</taxon>
        <taxon>Pseudomonadati</taxon>
        <taxon>Pseudomonadota</taxon>
        <taxon>Betaproteobacteria</taxon>
        <taxon>Burkholderiales</taxon>
        <taxon>Sphaerotilaceae</taxon>
        <taxon>Ideonella</taxon>
    </lineage>
</organism>
<keyword evidence="6 9" id="KW-1133">Transmembrane helix</keyword>
<evidence type="ECO:0000256" key="8">
    <source>
        <dbReference type="ARBA" id="ARBA00023306"/>
    </source>
</evidence>
<dbReference type="EMBL" id="JAMXMC010000002">
    <property type="protein sequence ID" value="MCO5975680.1"/>
    <property type="molecule type" value="Genomic_DNA"/>
</dbReference>
<dbReference type="InterPro" id="IPR045335">
    <property type="entry name" value="FtsQ_C_sf"/>
</dbReference>
<keyword evidence="3 9" id="KW-0997">Cell inner membrane</keyword>
<evidence type="ECO:0000256" key="9">
    <source>
        <dbReference type="HAMAP-Rule" id="MF_00911"/>
    </source>
</evidence>
<keyword evidence="5 9" id="KW-0812">Transmembrane</keyword>